<protein>
    <submittedName>
        <fullName evidence="1">Putative outer membrane leader peptide</fullName>
    </submittedName>
</protein>
<proteinExistence type="predicted"/>
<organism evidence="1 2">
    <name type="scientific">Candidatus Chlamydia sanziniae</name>
    <dbReference type="NCBI Taxonomy" id="1806891"/>
    <lineage>
        <taxon>Bacteria</taxon>
        <taxon>Pseudomonadati</taxon>
        <taxon>Chlamydiota</taxon>
        <taxon>Chlamydiia</taxon>
        <taxon>Chlamydiales</taxon>
        <taxon>Chlamydiaceae</taxon>
        <taxon>Chlamydia/Chlamydophila group</taxon>
        <taxon>Chlamydia</taxon>
    </lineage>
</organism>
<reference evidence="1 2" key="1">
    <citation type="submission" date="2016-03" db="EMBL/GenBank/DDBJ databases">
        <title>Culture-independent genomics supports pathogen discovery for uncultivable bacteria within the genus Chlamydia.</title>
        <authorList>
            <person name="Taylor-Brown A."/>
            <person name="Bachmann N.L."/>
            <person name="Borel N."/>
            <person name="Polkinghorne A."/>
        </authorList>
    </citation>
    <scope>NUCLEOTIDE SEQUENCE [LARGE SCALE GENOMIC DNA]</scope>
    <source>
        <strain evidence="1 2">2742-308</strain>
    </source>
</reference>
<accession>A0A1A9HU01</accession>
<dbReference type="AlphaFoldDB" id="A0A1A9HU01"/>
<name>A0A1A9HU01_9CHLA</name>
<dbReference type="KEGG" id="csaz:Cs308_0298"/>
<gene>
    <name evidence="1" type="ORF">Cs308_0298</name>
</gene>
<keyword evidence="2" id="KW-1185">Reference proteome</keyword>
<dbReference type="Proteomes" id="UP000078162">
    <property type="component" value="Chromosome"/>
</dbReference>
<dbReference type="PATRIC" id="fig|1806891.3.peg.290"/>
<dbReference type="RefSeq" id="WP_066481706.1">
    <property type="nucleotide sequence ID" value="NZ_CP014639.1"/>
</dbReference>
<evidence type="ECO:0000313" key="2">
    <source>
        <dbReference type="Proteomes" id="UP000078162"/>
    </source>
</evidence>
<sequence length="294" mass="33794">MKKLFLYFSTFIASLFCGVFLWERVPCAHKVMQLAGEHGAEVFSKSCHLIRKISGLEQLEVFERHISVDQALALFPEYRNSKSYIELNFIPHTLMHVRFSKEEPGKKHVISQEGEILWSLVNGEMVLNTTTWACSKGFRECLLLHARKQDMQVMQTLASLGGAASKESLSQALAMRNIPAEKVIKECHKKKLIFTSNSYIGTHFQQLQPIQGCTTTLHTPRVWLQKPRHSMLFPAQYSEDRVCRLVKMIFGENFLILRNSIVYVPVYKVFLVSIDNSVRIEYVNAITGKPFYNM</sequence>
<dbReference type="OrthoDB" id="20788at2"/>
<evidence type="ECO:0000313" key="1">
    <source>
        <dbReference type="EMBL" id="ANH78469.1"/>
    </source>
</evidence>
<dbReference type="EMBL" id="CP014639">
    <property type="protein sequence ID" value="ANH78469.1"/>
    <property type="molecule type" value="Genomic_DNA"/>
</dbReference>
<dbReference type="STRING" id="1806891.Cs308_0298"/>